<comment type="caution">
    <text evidence="2">The sequence shown here is derived from an EMBL/GenBank/DDBJ whole genome shotgun (WGS) entry which is preliminary data.</text>
</comment>
<dbReference type="STRING" id="1381081.BIY22_03835"/>
<dbReference type="Gene3D" id="3.40.50.2000">
    <property type="entry name" value="Glycogen Phosphorylase B"/>
    <property type="match status" value="1"/>
</dbReference>
<organism evidence="2 3">
    <name type="scientific">Vibrio panuliri</name>
    <dbReference type="NCBI Taxonomy" id="1381081"/>
    <lineage>
        <taxon>Bacteria</taxon>
        <taxon>Pseudomonadati</taxon>
        <taxon>Pseudomonadota</taxon>
        <taxon>Gammaproteobacteria</taxon>
        <taxon>Vibrionales</taxon>
        <taxon>Vibrionaceae</taxon>
        <taxon>Vibrio</taxon>
    </lineage>
</organism>
<dbReference type="Proteomes" id="UP000186313">
    <property type="component" value="Unassembled WGS sequence"/>
</dbReference>
<gene>
    <name evidence="2" type="ORF">BIY22_03835</name>
</gene>
<evidence type="ECO:0000313" key="2">
    <source>
        <dbReference type="EMBL" id="OLQ90144.1"/>
    </source>
</evidence>
<name>A0A1Q9HIJ0_9VIBR</name>
<accession>A0A1Q9HIJ0</accession>
<dbReference type="GO" id="GO:0016757">
    <property type="term" value="F:glycosyltransferase activity"/>
    <property type="evidence" value="ECO:0007669"/>
    <property type="project" value="InterPro"/>
</dbReference>
<dbReference type="OrthoDB" id="9802525at2"/>
<reference evidence="2 3" key="1">
    <citation type="submission" date="2016-09" db="EMBL/GenBank/DDBJ databases">
        <title>Genomic Taxonomy of the Vibrionaceae.</title>
        <authorList>
            <person name="Gonzalez-Castillo A."/>
            <person name="Gomez-Gil B."/>
            <person name="Enciso-Ibarra K."/>
        </authorList>
    </citation>
    <scope>NUCLEOTIDE SEQUENCE [LARGE SCALE GENOMIC DNA]</scope>
    <source>
        <strain evidence="2 3">CAIM 703</strain>
    </source>
</reference>
<dbReference type="EMBL" id="MJMJ01000012">
    <property type="protein sequence ID" value="OLQ90144.1"/>
    <property type="molecule type" value="Genomic_DNA"/>
</dbReference>
<dbReference type="RefSeq" id="WP_075707451.1">
    <property type="nucleotide sequence ID" value="NZ_MJMJ01000012.1"/>
</dbReference>
<dbReference type="AlphaFoldDB" id="A0A1Q9HIJ0"/>
<dbReference type="InterPro" id="IPR001296">
    <property type="entry name" value="Glyco_trans_1"/>
</dbReference>
<dbReference type="Pfam" id="PF00534">
    <property type="entry name" value="Glycos_transf_1"/>
    <property type="match status" value="1"/>
</dbReference>
<dbReference type="SUPFAM" id="SSF53756">
    <property type="entry name" value="UDP-Glycosyltransferase/glycogen phosphorylase"/>
    <property type="match status" value="1"/>
</dbReference>
<feature type="domain" description="Glycosyl transferase family 1" evidence="1">
    <location>
        <begin position="202"/>
        <end position="350"/>
    </location>
</feature>
<evidence type="ECO:0000313" key="3">
    <source>
        <dbReference type="Proteomes" id="UP000186313"/>
    </source>
</evidence>
<evidence type="ECO:0000259" key="1">
    <source>
        <dbReference type="Pfam" id="PF00534"/>
    </source>
</evidence>
<sequence>MTCQHNIIFDPIAFKGGSKIATAEALSLCEPSKVHFTVITCDREFWQQSALAKVHRVNIVKLPAIPWLREQVHGPLFWLNQVYFTLMLLGCALLFGRPHRLIGASGPGVDMPVYLLTWVLKCSVIQLIHGNVACSRSIGWCLTRAERVFYLASTKQSLLDSLARYYQHKSNSEDSEAQAKSELGKPHFERFVNGITDENWPSLSHSEEPRCLWAASLLRWKGLERFITALRLVHRHQPIYSTICYIKPKQIKLGVSNAPVDIPLTDWYHDPYNFDQLRSHCSIFVSTSDNEPFGLSILEALAAGMCVVIPNDNSYWDQQLTHGVDCIKYQTGDEASLANALLLLQQNPLTLASIRAQSLLRAEHYHAADRYREIIAAVSTPQWIKNADLSNADGVKKGL</sequence>
<protein>
    <recommendedName>
        <fullName evidence="1">Glycosyl transferase family 1 domain-containing protein</fullName>
    </recommendedName>
</protein>
<proteinExistence type="predicted"/>